<keyword evidence="2" id="KW-1185">Reference proteome</keyword>
<comment type="caution">
    <text evidence="1">The sequence shown here is derived from an EMBL/GenBank/DDBJ whole genome shotgun (WGS) entry which is preliminary data.</text>
</comment>
<dbReference type="EMBL" id="LAVV01010287">
    <property type="protein sequence ID" value="KNZ49278.1"/>
    <property type="molecule type" value="Genomic_DNA"/>
</dbReference>
<dbReference type="AlphaFoldDB" id="A0A0L6UL69"/>
<proteinExistence type="predicted"/>
<protein>
    <submittedName>
        <fullName evidence="1">Uncharacterized protein</fullName>
    </submittedName>
</protein>
<dbReference type="VEuPathDB" id="FungiDB:VP01_510g15"/>
<organism evidence="1 2">
    <name type="scientific">Puccinia sorghi</name>
    <dbReference type="NCBI Taxonomy" id="27349"/>
    <lineage>
        <taxon>Eukaryota</taxon>
        <taxon>Fungi</taxon>
        <taxon>Dikarya</taxon>
        <taxon>Basidiomycota</taxon>
        <taxon>Pucciniomycotina</taxon>
        <taxon>Pucciniomycetes</taxon>
        <taxon>Pucciniales</taxon>
        <taxon>Pucciniaceae</taxon>
        <taxon>Puccinia</taxon>
    </lineage>
</organism>
<reference evidence="1 2" key="1">
    <citation type="submission" date="2015-08" db="EMBL/GenBank/DDBJ databases">
        <title>Next Generation Sequencing and Analysis of the Genome of Puccinia sorghi L Schw, the Causal Agent of Maize Common Rust.</title>
        <authorList>
            <person name="Rochi L."/>
            <person name="Burguener G."/>
            <person name="Darino M."/>
            <person name="Turjanski A."/>
            <person name="Kreff E."/>
            <person name="Dieguez M.J."/>
            <person name="Sacco F."/>
        </authorList>
    </citation>
    <scope>NUCLEOTIDE SEQUENCE [LARGE SCALE GENOMIC DNA]</scope>
    <source>
        <strain evidence="1 2">RO10H11247</strain>
    </source>
</reference>
<dbReference type="STRING" id="27349.A0A0L6UL69"/>
<name>A0A0L6UL69_9BASI</name>
<accession>A0A0L6UL69</accession>
<sequence>MLPTPHNQLVPVVATLQTFPSSPNINHIDVNTFDPYPKTNPNIHLKNLNKPNLIDIFYQTYQLKPFSAPEPFLVAPPPLGPPHHKALKRNPIWFAMKQHLLVICEIHMLEDTTNAHLVQENVPYYYFDGTIPAEYLVSVICPITWPISQSEN</sequence>
<gene>
    <name evidence="1" type="ORF">VP01_510g15</name>
</gene>
<evidence type="ECO:0000313" key="2">
    <source>
        <dbReference type="Proteomes" id="UP000037035"/>
    </source>
</evidence>
<dbReference type="Proteomes" id="UP000037035">
    <property type="component" value="Unassembled WGS sequence"/>
</dbReference>
<evidence type="ECO:0000313" key="1">
    <source>
        <dbReference type="EMBL" id="KNZ49278.1"/>
    </source>
</evidence>